<sequence length="119" mass="13357">MNSSIVEDGTVMYTQQPNVLQFKLILYDFLLLFKYQRRTGCRDCFDSLAAVFGDMVEQDQARGASATCYLEVMHDASYLTCFGFLRAYGSLEPVPDPFSLVSHEQRSLAIPQGPRGMAV</sequence>
<dbReference type="SUPFAM" id="SSF56634">
    <property type="entry name" value="Heme-dependent catalase-like"/>
    <property type="match status" value="1"/>
</dbReference>
<dbReference type="GO" id="GO:0020037">
    <property type="term" value="F:heme binding"/>
    <property type="evidence" value="ECO:0007669"/>
    <property type="project" value="InterPro"/>
</dbReference>
<dbReference type="InterPro" id="IPR020835">
    <property type="entry name" value="Catalase_sf"/>
</dbReference>
<dbReference type="EMBL" id="BSYO01000030">
    <property type="protein sequence ID" value="GMH26144.1"/>
    <property type="molecule type" value="Genomic_DNA"/>
</dbReference>
<dbReference type="Proteomes" id="UP001279734">
    <property type="component" value="Unassembled WGS sequence"/>
</dbReference>
<proteinExistence type="predicted"/>
<name>A0AAD3Y3N2_NEPGR</name>
<accession>A0AAD3Y3N2</accession>
<dbReference type="AlphaFoldDB" id="A0AAD3Y3N2"/>
<reference evidence="1" key="1">
    <citation type="submission" date="2023-05" db="EMBL/GenBank/DDBJ databases">
        <title>Nepenthes gracilis genome sequencing.</title>
        <authorList>
            <person name="Fukushima K."/>
        </authorList>
    </citation>
    <scope>NUCLEOTIDE SEQUENCE</scope>
    <source>
        <strain evidence="1">SING2019-196</strain>
    </source>
</reference>
<evidence type="ECO:0000313" key="2">
    <source>
        <dbReference type="Proteomes" id="UP001279734"/>
    </source>
</evidence>
<protein>
    <submittedName>
        <fullName evidence="1">Uncharacterized protein</fullName>
    </submittedName>
</protein>
<organism evidence="1 2">
    <name type="scientific">Nepenthes gracilis</name>
    <name type="common">Slender pitcher plant</name>
    <dbReference type="NCBI Taxonomy" id="150966"/>
    <lineage>
        <taxon>Eukaryota</taxon>
        <taxon>Viridiplantae</taxon>
        <taxon>Streptophyta</taxon>
        <taxon>Embryophyta</taxon>
        <taxon>Tracheophyta</taxon>
        <taxon>Spermatophyta</taxon>
        <taxon>Magnoliopsida</taxon>
        <taxon>eudicotyledons</taxon>
        <taxon>Gunneridae</taxon>
        <taxon>Pentapetalae</taxon>
        <taxon>Caryophyllales</taxon>
        <taxon>Nepenthaceae</taxon>
        <taxon>Nepenthes</taxon>
    </lineage>
</organism>
<evidence type="ECO:0000313" key="1">
    <source>
        <dbReference type="EMBL" id="GMH26144.1"/>
    </source>
</evidence>
<keyword evidence="2" id="KW-1185">Reference proteome</keyword>
<gene>
    <name evidence="1" type="ORF">Nepgr_027987</name>
</gene>
<comment type="caution">
    <text evidence="1">The sequence shown here is derived from an EMBL/GenBank/DDBJ whole genome shotgun (WGS) entry which is preliminary data.</text>
</comment>